<dbReference type="GO" id="GO:0036503">
    <property type="term" value="P:ERAD pathway"/>
    <property type="evidence" value="ECO:0007669"/>
    <property type="project" value="TreeGrafter"/>
</dbReference>
<evidence type="ECO:0000256" key="2">
    <source>
        <dbReference type="SAM" id="Phobius"/>
    </source>
</evidence>
<dbReference type="PANTHER" id="PTHR44360">
    <property type="entry name" value="DNAJ HOMOLOG SUBFAMILY B MEMBER 9"/>
    <property type="match status" value="1"/>
</dbReference>
<evidence type="ECO:0000256" key="1">
    <source>
        <dbReference type="ARBA" id="ARBA00023186"/>
    </source>
</evidence>
<dbReference type="Pfam" id="PF00226">
    <property type="entry name" value="DnaJ"/>
    <property type="match status" value="1"/>
</dbReference>
<name>A0A165I378_XYLHT</name>
<feature type="transmembrane region" description="Helical" evidence="2">
    <location>
        <begin position="167"/>
        <end position="187"/>
    </location>
</feature>
<dbReference type="GO" id="GO:0051787">
    <property type="term" value="F:misfolded protein binding"/>
    <property type="evidence" value="ECO:0007669"/>
    <property type="project" value="TreeGrafter"/>
</dbReference>
<sequence>MSNLLSYAGWTFLPNLVTGWLQSLYYGITVRAGDPRPAPGSPRYMKHRRRIYILVILAYLLYTIIEADWELRRAGDFYQDLGLPYNVEEKTIKSRFRRLAALHHPDKISSAEARSQSEAYFVHLKQAQDTLLEPAKRFAYERFGPDILHWKHCSSRRDYILTGVQSIVPYYAAGGMFMIFLGMLGYFEWGRYWRYLFFSALLVFEVHTVTRPYFPPISSKLVTPVLSVFTLRRRVAYLPFQQLVLARKITLTLFIALGQLGPLFQLQAPPSSNGAAKDPKSITQQNQQLNRLEQFSRAADFEATRLMGLEMAPFAGDTQALREVRAKLKDWLVQNTIRADPEVRDAVGRVMNRRRTDAPTGARGTR</sequence>
<dbReference type="OrthoDB" id="436519at2759"/>
<evidence type="ECO:0000313" key="5">
    <source>
        <dbReference type="Proteomes" id="UP000076632"/>
    </source>
</evidence>
<organism evidence="4 5">
    <name type="scientific">Xylona heveae (strain CBS 132557 / TC161)</name>
    <dbReference type="NCBI Taxonomy" id="1328760"/>
    <lineage>
        <taxon>Eukaryota</taxon>
        <taxon>Fungi</taxon>
        <taxon>Dikarya</taxon>
        <taxon>Ascomycota</taxon>
        <taxon>Pezizomycotina</taxon>
        <taxon>Xylonomycetes</taxon>
        <taxon>Xylonales</taxon>
        <taxon>Xylonaceae</taxon>
        <taxon>Xylona</taxon>
    </lineage>
</organism>
<dbReference type="CDD" id="cd06257">
    <property type="entry name" value="DnaJ"/>
    <property type="match status" value="1"/>
</dbReference>
<dbReference type="GO" id="GO:0005783">
    <property type="term" value="C:endoplasmic reticulum"/>
    <property type="evidence" value="ECO:0007669"/>
    <property type="project" value="TreeGrafter"/>
</dbReference>
<keyword evidence="1" id="KW-0143">Chaperone</keyword>
<dbReference type="OMA" id="FSAWGRY"/>
<proteinExistence type="predicted"/>
<dbReference type="PANTHER" id="PTHR44360:SF1">
    <property type="entry name" value="DNAJ HOMOLOG SUBFAMILY B MEMBER 9"/>
    <property type="match status" value="1"/>
</dbReference>
<dbReference type="STRING" id="1328760.A0A165I378"/>
<keyword evidence="5" id="KW-1185">Reference proteome</keyword>
<dbReference type="PROSITE" id="PS50076">
    <property type="entry name" value="DNAJ_2"/>
    <property type="match status" value="1"/>
</dbReference>
<dbReference type="SUPFAM" id="SSF46565">
    <property type="entry name" value="Chaperone J-domain"/>
    <property type="match status" value="1"/>
</dbReference>
<gene>
    <name evidence="4" type="ORF">L228DRAFT_94160</name>
</gene>
<dbReference type="InParanoid" id="A0A165I378"/>
<evidence type="ECO:0000259" key="3">
    <source>
        <dbReference type="PROSITE" id="PS50076"/>
    </source>
</evidence>
<feature type="transmembrane region" description="Helical" evidence="2">
    <location>
        <begin position="12"/>
        <end position="30"/>
    </location>
</feature>
<keyword evidence="2" id="KW-0472">Membrane</keyword>
<dbReference type="Gene3D" id="1.10.287.110">
    <property type="entry name" value="DnaJ domain"/>
    <property type="match status" value="1"/>
</dbReference>
<protein>
    <recommendedName>
        <fullName evidence="3">J domain-containing protein</fullName>
    </recommendedName>
</protein>
<feature type="transmembrane region" description="Helical" evidence="2">
    <location>
        <begin position="51"/>
        <end position="69"/>
    </location>
</feature>
<dbReference type="AlphaFoldDB" id="A0A165I378"/>
<accession>A0A165I378</accession>
<dbReference type="Proteomes" id="UP000076632">
    <property type="component" value="Unassembled WGS sequence"/>
</dbReference>
<dbReference type="InterPro" id="IPR001623">
    <property type="entry name" value="DnaJ_domain"/>
</dbReference>
<dbReference type="InterPro" id="IPR036869">
    <property type="entry name" value="J_dom_sf"/>
</dbReference>
<dbReference type="InterPro" id="IPR051948">
    <property type="entry name" value="Hsp70_co-chaperone_J-domain"/>
</dbReference>
<dbReference type="SMART" id="SM00271">
    <property type="entry name" value="DnaJ"/>
    <property type="match status" value="1"/>
</dbReference>
<reference evidence="4 5" key="1">
    <citation type="journal article" date="2016" name="Fungal Biol.">
        <title>The genome of Xylona heveae provides a window into fungal endophytism.</title>
        <authorList>
            <person name="Gazis R."/>
            <person name="Kuo A."/>
            <person name="Riley R."/>
            <person name="LaButti K."/>
            <person name="Lipzen A."/>
            <person name="Lin J."/>
            <person name="Amirebrahimi M."/>
            <person name="Hesse C.N."/>
            <person name="Spatafora J.W."/>
            <person name="Henrissat B."/>
            <person name="Hainaut M."/>
            <person name="Grigoriev I.V."/>
            <person name="Hibbett D.S."/>
        </authorList>
    </citation>
    <scope>NUCLEOTIDE SEQUENCE [LARGE SCALE GENOMIC DNA]</scope>
    <source>
        <strain evidence="4 5">TC161</strain>
    </source>
</reference>
<feature type="domain" description="J" evidence="3">
    <location>
        <begin position="76"/>
        <end position="144"/>
    </location>
</feature>
<dbReference type="GeneID" id="28902126"/>
<evidence type="ECO:0000313" key="4">
    <source>
        <dbReference type="EMBL" id="KZF24311.1"/>
    </source>
</evidence>
<keyword evidence="2" id="KW-0812">Transmembrane</keyword>
<keyword evidence="2" id="KW-1133">Transmembrane helix</keyword>
<dbReference type="RefSeq" id="XP_018189866.1">
    <property type="nucleotide sequence ID" value="XM_018336989.1"/>
</dbReference>
<dbReference type="EMBL" id="KV407456">
    <property type="protein sequence ID" value="KZF24311.1"/>
    <property type="molecule type" value="Genomic_DNA"/>
</dbReference>
<dbReference type="PRINTS" id="PR00625">
    <property type="entry name" value="JDOMAIN"/>
</dbReference>
<dbReference type="GO" id="GO:0051087">
    <property type="term" value="F:protein-folding chaperone binding"/>
    <property type="evidence" value="ECO:0007669"/>
    <property type="project" value="TreeGrafter"/>
</dbReference>